<reference evidence="2 3" key="1">
    <citation type="journal article" date="2023" name="Sci. Data">
        <title>Genome assembly of the Korean intertidal mud-creeper Batillaria attramentaria.</title>
        <authorList>
            <person name="Patra A.K."/>
            <person name="Ho P.T."/>
            <person name="Jun S."/>
            <person name="Lee S.J."/>
            <person name="Kim Y."/>
            <person name="Won Y.J."/>
        </authorList>
    </citation>
    <scope>NUCLEOTIDE SEQUENCE [LARGE SCALE GENOMIC DNA]</scope>
    <source>
        <strain evidence="2">Wonlab-2016</strain>
    </source>
</reference>
<name>A0ABD0KE79_9CAEN</name>
<dbReference type="Proteomes" id="UP001519460">
    <property type="component" value="Unassembled WGS sequence"/>
</dbReference>
<dbReference type="EMBL" id="JACVVK020000194">
    <property type="protein sequence ID" value="KAK7485483.1"/>
    <property type="molecule type" value="Genomic_DNA"/>
</dbReference>
<accession>A0ABD0KE79</accession>
<comment type="caution">
    <text evidence="2">The sequence shown here is derived from an EMBL/GenBank/DDBJ whole genome shotgun (WGS) entry which is preliminary data.</text>
</comment>
<protein>
    <submittedName>
        <fullName evidence="2">Uncharacterized protein</fullName>
    </submittedName>
</protein>
<organism evidence="2 3">
    <name type="scientific">Batillaria attramentaria</name>
    <dbReference type="NCBI Taxonomy" id="370345"/>
    <lineage>
        <taxon>Eukaryota</taxon>
        <taxon>Metazoa</taxon>
        <taxon>Spiralia</taxon>
        <taxon>Lophotrochozoa</taxon>
        <taxon>Mollusca</taxon>
        <taxon>Gastropoda</taxon>
        <taxon>Caenogastropoda</taxon>
        <taxon>Sorbeoconcha</taxon>
        <taxon>Cerithioidea</taxon>
        <taxon>Batillariidae</taxon>
        <taxon>Batillaria</taxon>
    </lineage>
</organism>
<gene>
    <name evidence="2" type="ORF">BaRGS_00023293</name>
</gene>
<evidence type="ECO:0000313" key="2">
    <source>
        <dbReference type="EMBL" id="KAK7485483.1"/>
    </source>
</evidence>
<keyword evidence="3" id="KW-1185">Reference proteome</keyword>
<evidence type="ECO:0000313" key="3">
    <source>
        <dbReference type="Proteomes" id="UP001519460"/>
    </source>
</evidence>
<dbReference type="AlphaFoldDB" id="A0ABD0KE79"/>
<sequence length="88" mass="9812">MRGRASEWTGESGGGHKAQWGKGPDRPRLRFADSAEPPMREIPSLSIRHTGRKRHFARKWFLGQPGFDNGMGAVKRGRDEIVPETTGV</sequence>
<proteinExistence type="predicted"/>
<feature type="region of interest" description="Disordered" evidence="1">
    <location>
        <begin position="1"/>
        <end position="42"/>
    </location>
</feature>
<feature type="compositionally biased region" description="Basic and acidic residues" evidence="1">
    <location>
        <begin position="23"/>
        <end position="33"/>
    </location>
</feature>
<evidence type="ECO:0000256" key="1">
    <source>
        <dbReference type="SAM" id="MobiDB-lite"/>
    </source>
</evidence>